<keyword evidence="8" id="KW-1185">Reference proteome</keyword>
<keyword evidence="4" id="KW-0690">Ribosome biogenesis</keyword>
<reference evidence="7 8" key="1">
    <citation type="submission" date="2020-04" db="EMBL/GenBank/DDBJ databases">
        <authorList>
            <person name="Yoon J."/>
        </authorList>
    </citation>
    <scope>NUCLEOTIDE SEQUENCE [LARGE SCALE GENOMIC DNA]</scope>
    <source>
        <strain evidence="7 8">KMU-166</strain>
    </source>
</reference>
<dbReference type="PANTHER" id="PTHR38099">
    <property type="entry name" value="LARGE RIBOSOMAL RNA SUBUNIT ACCUMULATION PROTEIN YCED"/>
    <property type="match status" value="1"/>
</dbReference>
<feature type="region of interest" description="Disordered" evidence="6">
    <location>
        <begin position="146"/>
        <end position="175"/>
    </location>
</feature>
<evidence type="ECO:0000256" key="4">
    <source>
        <dbReference type="ARBA" id="ARBA00022517"/>
    </source>
</evidence>
<gene>
    <name evidence="7" type="ORF">HCU74_07795</name>
</gene>
<evidence type="ECO:0000313" key="7">
    <source>
        <dbReference type="EMBL" id="NKI17316.1"/>
    </source>
</evidence>
<comment type="function">
    <text evidence="1">Plays a role in synthesis, processing and/or stability of 23S rRNA.</text>
</comment>
<proteinExistence type="inferred from homology"/>
<evidence type="ECO:0000256" key="5">
    <source>
        <dbReference type="ARBA" id="ARBA00031841"/>
    </source>
</evidence>
<evidence type="ECO:0000256" key="6">
    <source>
        <dbReference type="SAM" id="MobiDB-lite"/>
    </source>
</evidence>
<evidence type="ECO:0000313" key="8">
    <source>
        <dbReference type="Proteomes" id="UP000765845"/>
    </source>
</evidence>
<dbReference type="InterPro" id="IPR039255">
    <property type="entry name" value="YceD_bac"/>
</dbReference>
<accession>A0ABX1GDT6</accession>
<name>A0ABX1GDT6_9GAMM</name>
<evidence type="ECO:0000256" key="2">
    <source>
        <dbReference type="ARBA" id="ARBA00010740"/>
    </source>
</evidence>
<dbReference type="InterPro" id="IPR003772">
    <property type="entry name" value="YceD"/>
</dbReference>
<protein>
    <recommendedName>
        <fullName evidence="3">Large ribosomal RNA subunit accumulation protein YceD</fullName>
    </recommendedName>
    <alternativeName>
        <fullName evidence="5">23S rRNA accumulation protein YceD</fullName>
    </alternativeName>
</protein>
<comment type="similarity">
    <text evidence="2">Belongs to the DUF177 domain family.</text>
</comment>
<dbReference type="PANTHER" id="PTHR38099:SF1">
    <property type="entry name" value="LARGE RIBOSOMAL RNA SUBUNIT ACCUMULATION PROTEIN YCED"/>
    <property type="match status" value="1"/>
</dbReference>
<evidence type="ECO:0000256" key="3">
    <source>
        <dbReference type="ARBA" id="ARBA00015716"/>
    </source>
</evidence>
<sequence length="175" mass="19193">MQRQPLPKQVDARKLCITNAEINATATVQQLGRFAEGLASSEGEVLAELKLFRGEQGFYRIDGHALAKVEVTCERCLTAMPIEVVSEFALAIVWTEEQAKALPKYLDAVILGEELLDLEELLQDELIISTPFVNYHDIADCKATGPTEYPAPEGAGSEEKSESPFSVLGSIKPRD</sequence>
<dbReference type="Proteomes" id="UP000765845">
    <property type="component" value="Unassembled WGS sequence"/>
</dbReference>
<evidence type="ECO:0000256" key="1">
    <source>
        <dbReference type="ARBA" id="ARBA00002868"/>
    </source>
</evidence>
<dbReference type="Pfam" id="PF02620">
    <property type="entry name" value="YceD"/>
    <property type="match status" value="1"/>
</dbReference>
<comment type="caution">
    <text evidence="7">The sequence shown here is derived from an EMBL/GenBank/DDBJ whole genome shotgun (WGS) entry which is preliminary data.</text>
</comment>
<organism evidence="7 8">
    <name type="scientific">Spongiibacter thalassae</name>
    <dbReference type="NCBI Taxonomy" id="2721624"/>
    <lineage>
        <taxon>Bacteria</taxon>
        <taxon>Pseudomonadati</taxon>
        <taxon>Pseudomonadota</taxon>
        <taxon>Gammaproteobacteria</taxon>
        <taxon>Cellvibrionales</taxon>
        <taxon>Spongiibacteraceae</taxon>
        <taxon>Spongiibacter</taxon>
    </lineage>
</organism>
<dbReference type="EMBL" id="JAAWWK010000002">
    <property type="protein sequence ID" value="NKI17316.1"/>
    <property type="molecule type" value="Genomic_DNA"/>
</dbReference>
<dbReference type="RefSeq" id="WP_168449825.1">
    <property type="nucleotide sequence ID" value="NZ_JAAWWK010000002.1"/>
</dbReference>